<dbReference type="PANTHER" id="PTHR23424:SF23">
    <property type="entry name" value="PROTEIN SAAL1"/>
    <property type="match status" value="1"/>
</dbReference>
<proteinExistence type="inferred from homology"/>
<evidence type="ECO:0000256" key="1">
    <source>
        <dbReference type="ARBA" id="ARBA00004123"/>
    </source>
</evidence>
<comment type="similarity">
    <text evidence="3">Belongs to the SAAL1 family.</text>
</comment>
<sequence length="397" mass="46194">MSFETEKNYEPTTASDVDLLEIQNTLRGDTIGNTVYTQRFVLKTLLKLKDLEWNEELEDDLCFLWDSTLEKEVCNYLMEINFPSIACSVILEYNSSEYVRLLEILVGIMANINIAKCEKPFNNNEVDTIVNLLLSDDSLVLIQVMRFIITVSENSEDLNFLKGEKGEDVKQIINFILTSSVNFELVQKTMEAIAKLTENIKVKLFFEGQQLVTIVNACMRSITDDEENDFELFSTAQRTSVKHLIQYVLNFCIYINQEDYRMKNEACSNSYQQIFIKLCAWYSIQENLLPITEEVKFYFEASYYIISTYEVEYNENIFKHLLSILNILIDNECEEIQEFVELCCYFINKGCLEQIIQTFGSIFSSADTKKICGYLEKQELSNVELSLDKLKKIYVTE</sequence>
<dbReference type="GO" id="GO:0005654">
    <property type="term" value="C:nucleoplasm"/>
    <property type="evidence" value="ECO:0007669"/>
    <property type="project" value="TreeGrafter"/>
</dbReference>
<evidence type="ECO:0000256" key="3">
    <source>
        <dbReference type="ARBA" id="ARBA00038401"/>
    </source>
</evidence>
<evidence type="ECO:0000313" key="4">
    <source>
        <dbReference type="EMBL" id="KAK9881680.1"/>
    </source>
</evidence>
<dbReference type="Proteomes" id="UP001431783">
    <property type="component" value="Unassembled WGS sequence"/>
</dbReference>
<dbReference type="InterPro" id="IPR052464">
    <property type="entry name" value="Synovial_Prolif_Regulator"/>
</dbReference>
<evidence type="ECO:0000256" key="2">
    <source>
        <dbReference type="ARBA" id="ARBA00023242"/>
    </source>
</evidence>
<keyword evidence="2" id="KW-0539">Nucleus</keyword>
<name>A0AAW1UGK9_9CUCU</name>
<comment type="subcellular location">
    <subcellularLocation>
        <location evidence="1">Nucleus</location>
    </subcellularLocation>
</comment>
<dbReference type="PANTHER" id="PTHR23424">
    <property type="entry name" value="SERUM AMYLOID A"/>
    <property type="match status" value="1"/>
</dbReference>
<dbReference type="EMBL" id="JARQZJ010000070">
    <property type="protein sequence ID" value="KAK9881680.1"/>
    <property type="molecule type" value="Genomic_DNA"/>
</dbReference>
<protein>
    <submittedName>
        <fullName evidence="4">Uncharacterized protein</fullName>
    </submittedName>
</protein>
<dbReference type="SUPFAM" id="SSF48371">
    <property type="entry name" value="ARM repeat"/>
    <property type="match status" value="1"/>
</dbReference>
<accession>A0AAW1UGK9</accession>
<dbReference type="AlphaFoldDB" id="A0AAW1UGK9"/>
<dbReference type="InterPro" id="IPR016024">
    <property type="entry name" value="ARM-type_fold"/>
</dbReference>
<comment type="caution">
    <text evidence="4">The sequence shown here is derived from an EMBL/GenBank/DDBJ whole genome shotgun (WGS) entry which is preliminary data.</text>
</comment>
<keyword evidence="5" id="KW-1185">Reference proteome</keyword>
<gene>
    <name evidence="4" type="ORF">WA026_017196</name>
</gene>
<evidence type="ECO:0000313" key="5">
    <source>
        <dbReference type="Proteomes" id="UP001431783"/>
    </source>
</evidence>
<reference evidence="4 5" key="1">
    <citation type="submission" date="2023-03" db="EMBL/GenBank/DDBJ databases">
        <title>Genome insight into feeding habits of ladybird beetles.</title>
        <authorList>
            <person name="Li H.-S."/>
            <person name="Huang Y.-H."/>
            <person name="Pang H."/>
        </authorList>
    </citation>
    <scope>NUCLEOTIDE SEQUENCE [LARGE SCALE GENOMIC DNA]</scope>
    <source>
        <strain evidence="4">SYSU_2023b</strain>
        <tissue evidence="4">Whole body</tissue>
    </source>
</reference>
<organism evidence="4 5">
    <name type="scientific">Henosepilachna vigintioctopunctata</name>
    <dbReference type="NCBI Taxonomy" id="420089"/>
    <lineage>
        <taxon>Eukaryota</taxon>
        <taxon>Metazoa</taxon>
        <taxon>Ecdysozoa</taxon>
        <taxon>Arthropoda</taxon>
        <taxon>Hexapoda</taxon>
        <taxon>Insecta</taxon>
        <taxon>Pterygota</taxon>
        <taxon>Neoptera</taxon>
        <taxon>Endopterygota</taxon>
        <taxon>Coleoptera</taxon>
        <taxon>Polyphaga</taxon>
        <taxon>Cucujiformia</taxon>
        <taxon>Coccinelloidea</taxon>
        <taxon>Coccinellidae</taxon>
        <taxon>Epilachninae</taxon>
        <taxon>Epilachnini</taxon>
        <taxon>Henosepilachna</taxon>
    </lineage>
</organism>